<dbReference type="Proteomes" id="UP000315395">
    <property type="component" value="Chromosome"/>
</dbReference>
<dbReference type="EMBL" id="CP041616">
    <property type="protein sequence ID" value="QDO89797.1"/>
    <property type="molecule type" value="Genomic_DNA"/>
</dbReference>
<accession>A0A516GE37</accession>
<protein>
    <submittedName>
        <fullName evidence="2">Uncharacterized protein</fullName>
    </submittedName>
</protein>
<feature type="compositionally biased region" description="Basic and acidic residues" evidence="1">
    <location>
        <begin position="7"/>
        <end position="28"/>
    </location>
</feature>
<reference evidence="2 3" key="1">
    <citation type="submission" date="2019-07" db="EMBL/GenBank/DDBJ databases">
        <title>complete genome sequencing of Ornithinimicrobium sp. H23M54.</title>
        <authorList>
            <person name="Bae J.-W."/>
            <person name="Lee S.-Y."/>
        </authorList>
    </citation>
    <scope>NUCLEOTIDE SEQUENCE [LARGE SCALE GENOMIC DNA]</scope>
    <source>
        <strain evidence="2 3">H23M54</strain>
    </source>
</reference>
<dbReference type="KEGG" id="orz:FNH13_16850"/>
<sequence length="159" mass="17482">MGLFGNDEDRARRETERAEQERLLAEQQRAKTEARAREAWAASPLGQATAALEAGRTFLELQLEVGRAEGQAMWGTRDYASTEQITSSAELLGDVERLGWHLEHVGYVFRMTGQSSSEKMFLSGQESAVSGVTMGIYLFRAVRSGADDGSTIATQPPIR</sequence>
<evidence type="ECO:0000313" key="2">
    <source>
        <dbReference type="EMBL" id="QDO89797.1"/>
    </source>
</evidence>
<name>A0A516GE37_9MICO</name>
<dbReference type="RefSeq" id="WP_143784518.1">
    <property type="nucleotide sequence ID" value="NZ_CP041616.1"/>
</dbReference>
<dbReference type="AlphaFoldDB" id="A0A516GE37"/>
<dbReference type="OrthoDB" id="3831063at2"/>
<proteinExistence type="predicted"/>
<keyword evidence="3" id="KW-1185">Reference proteome</keyword>
<gene>
    <name evidence="2" type="ORF">FNH13_16850</name>
</gene>
<feature type="region of interest" description="Disordered" evidence="1">
    <location>
        <begin position="1"/>
        <end position="28"/>
    </location>
</feature>
<organism evidence="2 3">
    <name type="scientific">Ornithinimicrobium ciconiae</name>
    <dbReference type="NCBI Taxonomy" id="2594265"/>
    <lineage>
        <taxon>Bacteria</taxon>
        <taxon>Bacillati</taxon>
        <taxon>Actinomycetota</taxon>
        <taxon>Actinomycetes</taxon>
        <taxon>Micrococcales</taxon>
        <taxon>Ornithinimicrobiaceae</taxon>
        <taxon>Ornithinimicrobium</taxon>
    </lineage>
</organism>
<evidence type="ECO:0000313" key="3">
    <source>
        <dbReference type="Proteomes" id="UP000315395"/>
    </source>
</evidence>
<evidence type="ECO:0000256" key="1">
    <source>
        <dbReference type="SAM" id="MobiDB-lite"/>
    </source>
</evidence>